<evidence type="ECO:0000256" key="2">
    <source>
        <dbReference type="ARBA" id="ARBA00023180"/>
    </source>
</evidence>
<feature type="binding site" evidence="4">
    <location>
        <position position="340"/>
    </location>
    <ligand>
        <name>3'-phosphoadenylyl sulfate</name>
        <dbReference type="ChEBI" id="CHEBI:58339"/>
    </ligand>
</feature>
<dbReference type="InterPro" id="IPR027417">
    <property type="entry name" value="P-loop_NTPase"/>
</dbReference>
<dbReference type="EC" id="2.8.2.-" evidence="5"/>
<evidence type="ECO:0000256" key="1">
    <source>
        <dbReference type="ARBA" id="ARBA00022679"/>
    </source>
</evidence>
<dbReference type="GO" id="GO:0008146">
    <property type="term" value="F:sulfotransferase activity"/>
    <property type="evidence" value="ECO:0007669"/>
    <property type="project" value="InterPro"/>
</dbReference>
<dbReference type="PANTHER" id="PTHR10605:SF56">
    <property type="entry name" value="BIFUNCTIONAL HEPARAN SULFATE N-DEACETYLASE_N-SULFOTRANSFERASE"/>
    <property type="match status" value="1"/>
</dbReference>
<feature type="signal peptide" evidence="7">
    <location>
        <begin position="1"/>
        <end position="29"/>
    </location>
</feature>
<evidence type="ECO:0000256" key="3">
    <source>
        <dbReference type="PIRSR" id="PIRSR637359-1"/>
    </source>
</evidence>
<evidence type="ECO:0000256" key="5">
    <source>
        <dbReference type="RuleBase" id="RU361155"/>
    </source>
</evidence>
<feature type="binding site" evidence="4">
    <location>
        <position position="173"/>
    </location>
    <ligand>
        <name>3'-phosphoadenylyl sulfate</name>
        <dbReference type="ChEBI" id="CHEBI:58339"/>
    </ligand>
</feature>
<evidence type="ECO:0000259" key="8">
    <source>
        <dbReference type="Pfam" id="PF00685"/>
    </source>
</evidence>
<reference evidence="9 10" key="1">
    <citation type="journal article" date="2015" name="Genome Biol. Evol.">
        <title>Comparative Genomics of a Bacterivorous Green Alga Reveals Evolutionary Causalities and Consequences of Phago-Mixotrophic Mode of Nutrition.</title>
        <authorList>
            <person name="Burns J.A."/>
            <person name="Paasch A."/>
            <person name="Narechania A."/>
            <person name="Kim E."/>
        </authorList>
    </citation>
    <scope>NUCLEOTIDE SEQUENCE [LARGE SCALE GENOMIC DNA]</scope>
    <source>
        <strain evidence="9 10">PLY_AMNH</strain>
    </source>
</reference>
<dbReference type="PANTHER" id="PTHR10605">
    <property type="entry name" value="HEPARAN SULFATE SULFOTRANSFERASE"/>
    <property type="match status" value="1"/>
</dbReference>
<evidence type="ECO:0000313" key="9">
    <source>
        <dbReference type="EMBL" id="KAK3256541.1"/>
    </source>
</evidence>
<evidence type="ECO:0000313" key="10">
    <source>
        <dbReference type="Proteomes" id="UP001190700"/>
    </source>
</evidence>
<gene>
    <name evidence="9" type="ORF">CYMTET_34326</name>
</gene>
<evidence type="ECO:0000256" key="4">
    <source>
        <dbReference type="PIRSR" id="PIRSR637359-2"/>
    </source>
</evidence>
<feature type="compositionally biased region" description="Polar residues" evidence="6">
    <location>
        <begin position="50"/>
        <end position="61"/>
    </location>
</feature>
<dbReference type="Pfam" id="PF00685">
    <property type="entry name" value="Sulfotransfer_1"/>
    <property type="match status" value="1"/>
</dbReference>
<feature type="active site" description="For sulfotransferase activity" evidence="3">
    <location>
        <position position="86"/>
    </location>
</feature>
<comment type="caution">
    <text evidence="9">The sequence shown here is derived from an EMBL/GenBank/DDBJ whole genome shotgun (WGS) entry which is preliminary data.</text>
</comment>
<evidence type="ECO:0000256" key="7">
    <source>
        <dbReference type="SAM" id="SignalP"/>
    </source>
</evidence>
<organism evidence="9 10">
    <name type="scientific">Cymbomonas tetramitiformis</name>
    <dbReference type="NCBI Taxonomy" id="36881"/>
    <lineage>
        <taxon>Eukaryota</taxon>
        <taxon>Viridiplantae</taxon>
        <taxon>Chlorophyta</taxon>
        <taxon>Pyramimonadophyceae</taxon>
        <taxon>Pyramimonadales</taxon>
        <taxon>Pyramimonadaceae</taxon>
        <taxon>Cymbomonas</taxon>
    </lineage>
</organism>
<accession>A0AAE0FB58</accession>
<sequence length="552" mass="62260">MASLVSRAGKLGVVMVFLLMLELLLPAMSSPSPFQYLKLSLKDKPKTNNEKQNATAVQRSDNSSHCRSSPDGRRCLPRLLIIGTQKGGTGALRSFLSLHPELQESRSNEPAFFNRDRNYHRGVGWYLWQWRPMPAGKHVNNFEKTPGYLNSITAPERVRKVLGPEVKLILLLRNPAGRAYSQYRLMTETFWKRVSVRLVQSSISAPCAKSKCRNGGQTIKGLPRPSFKEMLADAAPSLAAKYYATNVSIPGEIGAPTCYRRCLNPEGKTWNGILSRGLYAPMIRHWLEYFDRKQMLIIKTEDLYFDPIRMMGMVQDFLKPELENTIDYSKLLVKTKDGHYDPANSETKADKRGPMAALLKGKSSGKAKVPMNMSELEEEQLMDIIEKNSHGVSPQTKALLNEFFANSLEDLYSLMGERLWEKVSDANERHRKSYDFASGNDTTGSDFLELCRTLRKKHVPSVATKQVTKKHGKSTEDRFIGIGANQLLFSALLEHSVVDPENAISDFNHYLIVARRTVATMLPDEAVKELFLDALMDQEFDYDTAPYGFAST</sequence>
<feature type="binding site" evidence="4">
    <location>
        <position position="181"/>
    </location>
    <ligand>
        <name>3'-phosphoadenylyl sulfate</name>
        <dbReference type="ChEBI" id="CHEBI:58339"/>
    </ligand>
</feature>
<dbReference type="InterPro" id="IPR037359">
    <property type="entry name" value="NST/OST"/>
</dbReference>
<dbReference type="Proteomes" id="UP001190700">
    <property type="component" value="Unassembled WGS sequence"/>
</dbReference>
<comment type="similarity">
    <text evidence="5">Belongs to the sulfotransferase 1 family.</text>
</comment>
<protein>
    <recommendedName>
        <fullName evidence="5">Sulfotransferase</fullName>
        <ecNumber evidence="5">2.8.2.-</ecNumber>
    </recommendedName>
</protein>
<feature type="domain" description="Sulfotransferase" evidence="8">
    <location>
        <begin position="77"/>
        <end position="324"/>
    </location>
</feature>
<keyword evidence="1 5" id="KW-0808">Transferase</keyword>
<feature type="chain" id="PRO_5042047988" description="Sulfotransferase" evidence="7">
    <location>
        <begin position="30"/>
        <end position="552"/>
    </location>
</feature>
<keyword evidence="7" id="KW-0732">Signal</keyword>
<evidence type="ECO:0000256" key="6">
    <source>
        <dbReference type="SAM" id="MobiDB-lite"/>
    </source>
</evidence>
<feature type="region of interest" description="Disordered" evidence="6">
    <location>
        <begin position="46"/>
        <end position="70"/>
    </location>
</feature>
<dbReference type="InterPro" id="IPR000863">
    <property type="entry name" value="Sulfotransferase_dom"/>
</dbReference>
<name>A0AAE0FB58_9CHLO</name>
<keyword evidence="2" id="KW-0325">Glycoprotein</keyword>
<dbReference type="AlphaFoldDB" id="A0AAE0FB58"/>
<dbReference type="SUPFAM" id="SSF52540">
    <property type="entry name" value="P-loop containing nucleoside triphosphate hydrolases"/>
    <property type="match status" value="1"/>
</dbReference>
<dbReference type="EMBL" id="LGRX02021564">
    <property type="protein sequence ID" value="KAK3256541.1"/>
    <property type="molecule type" value="Genomic_DNA"/>
</dbReference>
<keyword evidence="10" id="KW-1185">Reference proteome</keyword>
<proteinExistence type="inferred from homology"/>
<dbReference type="Gene3D" id="3.40.50.300">
    <property type="entry name" value="P-loop containing nucleotide triphosphate hydrolases"/>
    <property type="match status" value="1"/>
</dbReference>